<feature type="compositionally biased region" description="Polar residues" evidence="1">
    <location>
        <begin position="20"/>
        <end position="59"/>
    </location>
</feature>
<feature type="compositionally biased region" description="Basic residues" evidence="1">
    <location>
        <begin position="122"/>
        <end position="233"/>
    </location>
</feature>
<organism evidence="2">
    <name type="scientific">marine sediment metagenome</name>
    <dbReference type="NCBI Taxonomy" id="412755"/>
    <lineage>
        <taxon>unclassified sequences</taxon>
        <taxon>metagenomes</taxon>
        <taxon>ecological metagenomes</taxon>
    </lineage>
</organism>
<feature type="compositionally biased region" description="Polar residues" evidence="1">
    <location>
        <begin position="1"/>
        <end position="11"/>
    </location>
</feature>
<gene>
    <name evidence="2" type="ORF">S01H1_08877</name>
</gene>
<dbReference type="GO" id="GO:0006334">
    <property type="term" value="P:nucleosome assembly"/>
    <property type="evidence" value="ECO:0007669"/>
    <property type="project" value="InterPro"/>
</dbReference>
<dbReference type="GO" id="GO:0003677">
    <property type="term" value="F:DNA binding"/>
    <property type="evidence" value="ECO:0007669"/>
    <property type="project" value="InterPro"/>
</dbReference>
<proteinExistence type="predicted"/>
<evidence type="ECO:0000256" key="1">
    <source>
        <dbReference type="SAM" id="MobiDB-lite"/>
    </source>
</evidence>
<dbReference type="GO" id="GO:0000786">
    <property type="term" value="C:nucleosome"/>
    <property type="evidence" value="ECO:0007669"/>
    <property type="project" value="InterPro"/>
</dbReference>
<name>X0SV49_9ZZZZ</name>
<dbReference type="EMBL" id="BARS01004542">
    <property type="protein sequence ID" value="GAF79812.1"/>
    <property type="molecule type" value="Genomic_DNA"/>
</dbReference>
<feature type="compositionally biased region" description="Polar residues" evidence="1">
    <location>
        <begin position="97"/>
        <end position="119"/>
    </location>
</feature>
<sequence length="300" mass="32618">YGQTNAVSGSCRNMAPCPNPSMQQTGGNNEDYSGATSQVDSNLGSFDSNLGQLSASTKGGNKKSHNKNMKARRSRSQTRKQTGGNGTMYQGAPGCDKTTNMDNSTNFSPRWSECTSQSAGAKKVKKSKSPRKVKKSKSPKKVAKKSKSPRKVARKTRSPRKVAKKSKSPKKAAKKSKSPKKAAKKSKSPKKAAKKSKSPKKAKKSKSPKKKATKKSKSPKKVKKSKSPRRKQKGGGSDWRMSQYSRGPVNYPSDPARFKQFTKTGDYISNRDLWNAAAPQLTGTEQNQNLVPPVAFNALC</sequence>
<evidence type="ECO:0000313" key="2">
    <source>
        <dbReference type="EMBL" id="GAF79812.1"/>
    </source>
</evidence>
<dbReference type="GO" id="GO:0030527">
    <property type="term" value="F:structural constituent of chromatin"/>
    <property type="evidence" value="ECO:0007669"/>
    <property type="project" value="InterPro"/>
</dbReference>
<feature type="compositionally biased region" description="Basic residues" evidence="1">
    <location>
        <begin position="60"/>
        <end position="78"/>
    </location>
</feature>
<dbReference type="InterPro" id="IPR005819">
    <property type="entry name" value="H1/H5"/>
</dbReference>
<dbReference type="PRINTS" id="PR00624">
    <property type="entry name" value="HISTONEH5"/>
</dbReference>
<accession>X0SV49</accession>
<feature type="region of interest" description="Disordered" evidence="1">
    <location>
        <begin position="1"/>
        <end position="257"/>
    </location>
</feature>
<reference evidence="2" key="1">
    <citation type="journal article" date="2014" name="Front. Microbiol.">
        <title>High frequency of phylogenetically diverse reductive dehalogenase-homologous genes in deep subseafloor sedimentary metagenomes.</title>
        <authorList>
            <person name="Kawai M."/>
            <person name="Futagami T."/>
            <person name="Toyoda A."/>
            <person name="Takaki Y."/>
            <person name="Nishi S."/>
            <person name="Hori S."/>
            <person name="Arai W."/>
            <person name="Tsubouchi T."/>
            <person name="Morono Y."/>
            <person name="Uchiyama I."/>
            <person name="Ito T."/>
            <person name="Fujiyama A."/>
            <person name="Inagaki F."/>
            <person name="Takami H."/>
        </authorList>
    </citation>
    <scope>NUCLEOTIDE SEQUENCE</scope>
    <source>
        <strain evidence="2">Expedition CK06-06</strain>
    </source>
</reference>
<comment type="caution">
    <text evidence="2">The sequence shown here is derived from an EMBL/GenBank/DDBJ whole genome shotgun (WGS) entry which is preliminary data.</text>
</comment>
<dbReference type="AlphaFoldDB" id="X0SV49"/>
<protein>
    <submittedName>
        <fullName evidence="2">Uncharacterized protein</fullName>
    </submittedName>
</protein>
<feature type="non-terminal residue" evidence="2">
    <location>
        <position position="1"/>
    </location>
</feature>